<dbReference type="Proteomes" id="UP000199024">
    <property type="component" value="Unassembled WGS sequence"/>
</dbReference>
<reference evidence="1 2" key="1">
    <citation type="submission" date="2016-10" db="EMBL/GenBank/DDBJ databases">
        <authorList>
            <person name="de Groot N.N."/>
        </authorList>
    </citation>
    <scope>NUCLEOTIDE SEQUENCE [LARGE SCALE GENOMIC DNA]</scope>
    <source>
        <strain evidence="1 2">DSM 21001</strain>
    </source>
</reference>
<keyword evidence="2" id="KW-1185">Reference proteome</keyword>
<proteinExistence type="predicted"/>
<protein>
    <submittedName>
        <fullName evidence="1">Uncharacterized protein</fullName>
    </submittedName>
</protein>
<evidence type="ECO:0000313" key="2">
    <source>
        <dbReference type="Proteomes" id="UP000199024"/>
    </source>
</evidence>
<accession>A0A1I6MSI7</accession>
<name>A0A1I6MSI7_9BACT</name>
<evidence type="ECO:0000313" key="1">
    <source>
        <dbReference type="EMBL" id="SFS18594.1"/>
    </source>
</evidence>
<dbReference type="EMBL" id="FOZL01000001">
    <property type="protein sequence ID" value="SFS18594.1"/>
    <property type="molecule type" value="Genomic_DNA"/>
</dbReference>
<sequence length="29" mass="3075">MISLAIAAHAHQTGVNAHRFTAITIADSR</sequence>
<dbReference type="STRING" id="474950.SAMN05421771_3508"/>
<gene>
    <name evidence="1" type="ORF">SAMN05421771_3508</name>
</gene>
<organism evidence="1 2">
    <name type="scientific">Granulicella pectinivorans</name>
    <dbReference type="NCBI Taxonomy" id="474950"/>
    <lineage>
        <taxon>Bacteria</taxon>
        <taxon>Pseudomonadati</taxon>
        <taxon>Acidobacteriota</taxon>
        <taxon>Terriglobia</taxon>
        <taxon>Terriglobales</taxon>
        <taxon>Acidobacteriaceae</taxon>
        <taxon>Granulicella</taxon>
    </lineage>
</organism>
<dbReference type="AlphaFoldDB" id="A0A1I6MSI7"/>